<protein>
    <submittedName>
        <fullName evidence="2">Uncharacterized protein</fullName>
    </submittedName>
</protein>
<dbReference type="EMBL" id="CQPA01000002">
    <property type="protein sequence ID" value="CNT64233.1"/>
    <property type="molecule type" value="Genomic_DNA"/>
</dbReference>
<evidence type="ECO:0000313" key="2">
    <source>
        <dbReference type="EMBL" id="CNT64233.1"/>
    </source>
</evidence>
<proteinExistence type="predicted"/>
<evidence type="ECO:0000313" key="3">
    <source>
        <dbReference type="Proteomes" id="UP000041314"/>
    </source>
</evidence>
<dbReference type="AlphaFoldDB" id="A0A655BP19"/>
<gene>
    <name evidence="2" type="ORF">ERS008198_00516</name>
    <name evidence="1" type="ORF">ERS008207_00092</name>
</gene>
<dbReference type="EMBL" id="CQPD01000001">
    <property type="protein sequence ID" value="CNT56782.1"/>
    <property type="molecule type" value="Genomic_DNA"/>
</dbReference>
<dbReference type="Proteomes" id="UP000041314">
    <property type="component" value="Unassembled WGS sequence"/>
</dbReference>
<reference evidence="3 4" key="1">
    <citation type="submission" date="2015-03" db="EMBL/GenBank/DDBJ databases">
        <authorList>
            <consortium name="Pathogen Informatics"/>
        </authorList>
    </citation>
    <scope>NUCLEOTIDE SEQUENCE [LARGE SCALE GENOMIC DNA]</scope>
    <source>
        <strain evidence="2 3">A1104</strain>
        <strain evidence="1 4">D4891</strain>
    </source>
</reference>
<evidence type="ECO:0000313" key="4">
    <source>
        <dbReference type="Proteomes" id="UP000042394"/>
    </source>
</evidence>
<dbReference type="Proteomes" id="UP000042394">
    <property type="component" value="Unassembled WGS sequence"/>
</dbReference>
<organism evidence="2 3">
    <name type="scientific">Salmonella enterica subsp. enterica serovar Bovismorbificans</name>
    <dbReference type="NCBI Taxonomy" id="58097"/>
    <lineage>
        <taxon>Bacteria</taxon>
        <taxon>Pseudomonadati</taxon>
        <taxon>Pseudomonadota</taxon>
        <taxon>Gammaproteobacteria</taxon>
        <taxon>Enterobacterales</taxon>
        <taxon>Enterobacteriaceae</taxon>
        <taxon>Salmonella</taxon>
    </lineage>
</organism>
<sequence>MNVAPFFGQKATFEQQLDNPGARGFRPQPIGRAQDLFQIFILHEAGNSGHRGKQCRIGEMTRRLGLALDHFPLFTQQLITFGDNRQRRTVVFLVALFTAQ</sequence>
<accession>A0A655BP19</accession>
<name>A0A655BP19_SALET</name>
<evidence type="ECO:0000313" key="1">
    <source>
        <dbReference type="EMBL" id="CNT56782.1"/>
    </source>
</evidence>